<reference evidence="1" key="1">
    <citation type="submission" date="2021-08" db="EMBL/GenBank/DDBJ databases">
        <title>The first chromosome-level gecko genome reveals the dynamic sex chromosomes of Neotropical dwarf geckos (Sphaerodactylidae: Sphaerodactylus).</title>
        <authorList>
            <person name="Pinto B.J."/>
            <person name="Keating S.E."/>
            <person name="Gamble T."/>
        </authorList>
    </citation>
    <scope>NUCLEOTIDE SEQUENCE</scope>
    <source>
        <strain evidence="1">TG3544</strain>
    </source>
</reference>
<evidence type="ECO:0000313" key="2">
    <source>
        <dbReference type="Proteomes" id="UP000827872"/>
    </source>
</evidence>
<accession>A0ACB8EC29</accession>
<name>A0ACB8EC29_9SAUR</name>
<proteinExistence type="predicted"/>
<keyword evidence="2" id="KW-1185">Reference proteome</keyword>
<comment type="caution">
    <text evidence="1">The sequence shown here is derived from an EMBL/GenBank/DDBJ whole genome shotgun (WGS) entry which is preliminary data.</text>
</comment>
<evidence type="ECO:0000313" key="1">
    <source>
        <dbReference type="EMBL" id="KAH7989906.1"/>
    </source>
</evidence>
<dbReference type="Proteomes" id="UP000827872">
    <property type="component" value="Linkage Group LG14"/>
</dbReference>
<protein>
    <submittedName>
        <fullName evidence="1">Uncharacterized protein</fullName>
    </submittedName>
</protein>
<gene>
    <name evidence="1" type="ORF">K3G42_016117</name>
</gene>
<dbReference type="EMBL" id="CM037627">
    <property type="protein sequence ID" value="KAH7989906.1"/>
    <property type="molecule type" value="Genomic_DNA"/>
</dbReference>
<organism evidence="1 2">
    <name type="scientific">Sphaerodactylus townsendi</name>
    <dbReference type="NCBI Taxonomy" id="933632"/>
    <lineage>
        <taxon>Eukaryota</taxon>
        <taxon>Metazoa</taxon>
        <taxon>Chordata</taxon>
        <taxon>Craniata</taxon>
        <taxon>Vertebrata</taxon>
        <taxon>Euteleostomi</taxon>
        <taxon>Lepidosauria</taxon>
        <taxon>Squamata</taxon>
        <taxon>Bifurcata</taxon>
        <taxon>Gekkota</taxon>
        <taxon>Sphaerodactylidae</taxon>
        <taxon>Sphaerodactylus</taxon>
    </lineage>
</organism>
<sequence length="248" mass="27688">MGISLLQSISRCATVRVPLEKSYVEQVKNNSPVSELVAKNSLVECITVPKCATLSLVSFAHGFRKLYTAVLVGKLLLEIPCASLKNQAEVTFLCEKRCSKKLSCGRHKCCEMCCVDKDHKCSLTCGRKLSCGIHRCEEPCHRGNCQKCWQASFEELTCYCGESIIYPPIPCGTRPPECKNSCTRPHECDHPVYHSCHNEEKCPPCTYLVQKWCMGRHECLGSGLNRCIACESEMTASPPTDMNALQYH</sequence>